<evidence type="ECO:0000256" key="6">
    <source>
        <dbReference type="SAM" id="Phobius"/>
    </source>
</evidence>
<keyword evidence="3 6" id="KW-0812">Transmembrane</keyword>
<evidence type="ECO:0000256" key="1">
    <source>
        <dbReference type="ARBA" id="ARBA00004141"/>
    </source>
</evidence>
<protein>
    <recommendedName>
        <fullName evidence="7">GtrA/DPMS transmembrane domain-containing protein</fullName>
    </recommendedName>
</protein>
<name>A0A2M6Z395_9BACT</name>
<dbReference type="AlphaFoldDB" id="A0A2M6Z395"/>
<feature type="transmembrane region" description="Helical" evidence="6">
    <location>
        <begin position="6"/>
        <end position="24"/>
    </location>
</feature>
<dbReference type="EMBL" id="PEWP01000028">
    <property type="protein sequence ID" value="PIU46850.1"/>
    <property type="molecule type" value="Genomic_DNA"/>
</dbReference>
<comment type="similarity">
    <text evidence="2">Belongs to the GtrA family.</text>
</comment>
<accession>A0A2M6Z395</accession>
<evidence type="ECO:0000259" key="7">
    <source>
        <dbReference type="Pfam" id="PF04138"/>
    </source>
</evidence>
<gene>
    <name evidence="8" type="ORF">COS93_01505</name>
</gene>
<evidence type="ECO:0000256" key="5">
    <source>
        <dbReference type="ARBA" id="ARBA00023136"/>
    </source>
</evidence>
<dbReference type="Proteomes" id="UP000228777">
    <property type="component" value="Unassembled WGS sequence"/>
</dbReference>
<feature type="transmembrane region" description="Helical" evidence="6">
    <location>
        <begin position="79"/>
        <end position="102"/>
    </location>
</feature>
<reference evidence="9" key="1">
    <citation type="submission" date="2017-09" db="EMBL/GenBank/DDBJ databases">
        <title>Depth-based differentiation of microbial function through sediment-hosted aquifers and enrichment of novel symbionts in the deep terrestrial subsurface.</title>
        <authorList>
            <person name="Probst A.J."/>
            <person name="Ladd B."/>
            <person name="Jarett J.K."/>
            <person name="Geller-Mcgrath D.E."/>
            <person name="Sieber C.M.K."/>
            <person name="Emerson J.B."/>
            <person name="Anantharaman K."/>
            <person name="Thomas B.C."/>
            <person name="Malmstrom R."/>
            <person name="Stieglmeier M."/>
            <person name="Klingl A."/>
            <person name="Woyke T."/>
            <person name="Ryan C.M."/>
            <person name="Banfield J.F."/>
        </authorList>
    </citation>
    <scope>NUCLEOTIDE SEQUENCE [LARGE SCALE GENOMIC DNA]</scope>
</reference>
<dbReference type="InterPro" id="IPR007267">
    <property type="entry name" value="GtrA_DPMS_TM"/>
</dbReference>
<feature type="domain" description="GtrA/DPMS transmembrane" evidence="7">
    <location>
        <begin position="114"/>
        <end position="242"/>
    </location>
</feature>
<proteinExistence type="inferred from homology"/>
<evidence type="ECO:0000313" key="9">
    <source>
        <dbReference type="Proteomes" id="UP000228777"/>
    </source>
</evidence>
<feature type="transmembrane region" description="Helical" evidence="6">
    <location>
        <begin position="36"/>
        <end position="59"/>
    </location>
</feature>
<evidence type="ECO:0000256" key="4">
    <source>
        <dbReference type="ARBA" id="ARBA00022989"/>
    </source>
</evidence>
<keyword evidence="5 6" id="KW-0472">Membrane</keyword>
<dbReference type="InterPro" id="IPR051401">
    <property type="entry name" value="GtrA_CellWall_Glycosyl"/>
</dbReference>
<dbReference type="PANTHER" id="PTHR38459:SF1">
    <property type="entry name" value="PROPHAGE BACTOPRENOL-LINKED GLUCOSE TRANSLOCASE HOMOLOG"/>
    <property type="match status" value="1"/>
</dbReference>
<evidence type="ECO:0000256" key="2">
    <source>
        <dbReference type="ARBA" id="ARBA00009399"/>
    </source>
</evidence>
<dbReference type="Pfam" id="PF04138">
    <property type="entry name" value="GtrA_DPMS_TM"/>
    <property type="match status" value="1"/>
</dbReference>
<evidence type="ECO:0000256" key="3">
    <source>
        <dbReference type="ARBA" id="ARBA00022692"/>
    </source>
</evidence>
<feature type="transmembrane region" description="Helical" evidence="6">
    <location>
        <begin position="143"/>
        <end position="163"/>
    </location>
</feature>
<keyword evidence="4 6" id="KW-1133">Transmembrane helix</keyword>
<dbReference type="GO" id="GO:0000271">
    <property type="term" value="P:polysaccharide biosynthetic process"/>
    <property type="evidence" value="ECO:0007669"/>
    <property type="project" value="InterPro"/>
</dbReference>
<feature type="transmembrane region" description="Helical" evidence="6">
    <location>
        <begin position="184"/>
        <end position="203"/>
    </location>
</feature>
<dbReference type="GO" id="GO:0005886">
    <property type="term" value="C:plasma membrane"/>
    <property type="evidence" value="ECO:0007669"/>
    <property type="project" value="TreeGrafter"/>
</dbReference>
<dbReference type="PANTHER" id="PTHR38459">
    <property type="entry name" value="PROPHAGE BACTOPRENOL-LINKED GLUCOSE TRANSLOCASE HOMOLOG"/>
    <property type="match status" value="1"/>
</dbReference>
<feature type="transmembrane region" description="Helical" evidence="6">
    <location>
        <begin position="215"/>
        <end position="235"/>
    </location>
</feature>
<comment type="caution">
    <text evidence="8">The sequence shown here is derived from an EMBL/GenBank/DDBJ whole genome shotgun (WGS) entry which is preliminary data.</text>
</comment>
<comment type="subcellular location">
    <subcellularLocation>
        <location evidence="1">Membrane</location>
        <topology evidence="1">Multi-pass membrane protein</topology>
    </subcellularLocation>
</comment>
<feature type="transmembrane region" description="Helical" evidence="6">
    <location>
        <begin position="114"/>
        <end position="137"/>
    </location>
</feature>
<evidence type="ECO:0000313" key="8">
    <source>
        <dbReference type="EMBL" id="PIU46850.1"/>
    </source>
</evidence>
<organism evidence="8 9">
    <name type="scientific">bacterium (Candidatus Gribaldobacteria) CG07_land_8_20_14_0_80_33_18</name>
    <dbReference type="NCBI Taxonomy" id="2014272"/>
    <lineage>
        <taxon>Bacteria</taxon>
        <taxon>Candidatus Gribaldobacteria</taxon>
    </lineage>
</organism>
<sequence length="244" mass="28048">MPVLFFGAFLFSTNFLFSKVFIYAKIVLMSLKKSEIIVPAIIAEIDAWLLLFVLKTIGFNLQDFLIKTNLEVFFIPLNIFLKFLPIILPFVAIFYVFIGSLFKNKSQGIFQFFKFTLVGSLNTFIDFGILNFLMFIFQITFGWGYSIFKAISFSSGVINSYFWNKFWTFQKTETKAGAGEFSKFYLVTFIGFLINVSIASFVVNVIGPQFGFSKVMWANIGAFIAVLCAFIWNFLSSKFFVFKK</sequence>